<dbReference type="GO" id="GO:0006352">
    <property type="term" value="P:DNA-templated transcription initiation"/>
    <property type="evidence" value="ECO:0007669"/>
    <property type="project" value="InterPro"/>
</dbReference>
<dbReference type="SUPFAM" id="SSF88946">
    <property type="entry name" value="Sigma2 domain of RNA polymerase sigma factors"/>
    <property type="match status" value="1"/>
</dbReference>
<feature type="domain" description="RNA polymerase sigma-70 region 2" evidence="6">
    <location>
        <begin position="42"/>
        <end position="107"/>
    </location>
</feature>
<evidence type="ECO:0000259" key="7">
    <source>
        <dbReference type="Pfam" id="PF08281"/>
    </source>
</evidence>
<dbReference type="NCBIfam" id="TIGR02937">
    <property type="entry name" value="sigma70-ECF"/>
    <property type="match status" value="1"/>
</dbReference>
<evidence type="ECO:0000256" key="4">
    <source>
        <dbReference type="ARBA" id="ARBA00023163"/>
    </source>
</evidence>
<dbReference type="SUPFAM" id="SSF88659">
    <property type="entry name" value="Sigma3 and sigma4 domains of RNA polymerase sigma factors"/>
    <property type="match status" value="1"/>
</dbReference>
<keyword evidence="2" id="KW-0805">Transcription regulation</keyword>
<reference evidence="8 9" key="1">
    <citation type="submission" date="2019-11" db="EMBL/GenBank/DDBJ databases">
        <authorList>
            <person name="Li X.-J."/>
            <person name="Feng X.-M."/>
        </authorList>
    </citation>
    <scope>NUCLEOTIDE SEQUENCE [LARGE SCALE GENOMIC DNA]</scope>
    <source>
        <strain evidence="8 9">XMNu-373</strain>
    </source>
</reference>
<dbReference type="EMBL" id="WLZY01000002">
    <property type="protein sequence ID" value="NDL56926.1"/>
    <property type="molecule type" value="Genomic_DNA"/>
</dbReference>
<evidence type="ECO:0000256" key="5">
    <source>
        <dbReference type="SAM" id="MobiDB-lite"/>
    </source>
</evidence>
<name>A0A7K3M0W0_9ACTN</name>
<dbReference type="InterPro" id="IPR036388">
    <property type="entry name" value="WH-like_DNA-bd_sf"/>
</dbReference>
<evidence type="ECO:0000313" key="9">
    <source>
        <dbReference type="Proteomes" id="UP000460435"/>
    </source>
</evidence>
<evidence type="ECO:0000256" key="1">
    <source>
        <dbReference type="ARBA" id="ARBA00010641"/>
    </source>
</evidence>
<protein>
    <submittedName>
        <fullName evidence="8">Sigma-70 family RNA polymerase sigma factor</fullName>
    </submittedName>
</protein>
<feature type="region of interest" description="Disordered" evidence="5">
    <location>
        <begin position="1"/>
        <end position="23"/>
    </location>
</feature>
<dbReference type="InterPro" id="IPR013324">
    <property type="entry name" value="RNA_pol_sigma_r3/r4-like"/>
</dbReference>
<keyword evidence="4" id="KW-0804">Transcription</keyword>
<dbReference type="Proteomes" id="UP000460435">
    <property type="component" value="Unassembled WGS sequence"/>
</dbReference>
<evidence type="ECO:0000256" key="2">
    <source>
        <dbReference type="ARBA" id="ARBA00023015"/>
    </source>
</evidence>
<dbReference type="InterPro" id="IPR013325">
    <property type="entry name" value="RNA_pol_sigma_r2"/>
</dbReference>
<feature type="domain" description="RNA polymerase sigma factor 70 region 4 type 2" evidence="7">
    <location>
        <begin position="143"/>
        <end position="190"/>
    </location>
</feature>
<dbReference type="Pfam" id="PF08281">
    <property type="entry name" value="Sigma70_r4_2"/>
    <property type="match status" value="1"/>
</dbReference>
<dbReference type="InterPro" id="IPR039425">
    <property type="entry name" value="RNA_pol_sigma-70-like"/>
</dbReference>
<dbReference type="PANTHER" id="PTHR43133:SF46">
    <property type="entry name" value="RNA POLYMERASE SIGMA-70 FACTOR ECF SUBFAMILY"/>
    <property type="match status" value="1"/>
</dbReference>
<evidence type="ECO:0000313" key="8">
    <source>
        <dbReference type="EMBL" id="NDL56926.1"/>
    </source>
</evidence>
<dbReference type="InterPro" id="IPR007627">
    <property type="entry name" value="RNA_pol_sigma70_r2"/>
</dbReference>
<dbReference type="PANTHER" id="PTHR43133">
    <property type="entry name" value="RNA POLYMERASE ECF-TYPE SIGMA FACTO"/>
    <property type="match status" value="1"/>
</dbReference>
<evidence type="ECO:0000256" key="3">
    <source>
        <dbReference type="ARBA" id="ARBA00023082"/>
    </source>
</evidence>
<proteinExistence type="inferred from homology"/>
<evidence type="ECO:0000259" key="6">
    <source>
        <dbReference type="Pfam" id="PF04542"/>
    </source>
</evidence>
<dbReference type="Gene3D" id="1.10.10.10">
    <property type="entry name" value="Winged helix-like DNA-binding domain superfamily/Winged helix DNA-binding domain"/>
    <property type="match status" value="1"/>
</dbReference>
<keyword evidence="9" id="KW-1185">Reference proteome</keyword>
<keyword evidence="3" id="KW-0731">Sigma factor</keyword>
<organism evidence="8 9">
    <name type="scientific">Phytoactinopolyspora mesophila</name>
    <dbReference type="NCBI Taxonomy" id="2650750"/>
    <lineage>
        <taxon>Bacteria</taxon>
        <taxon>Bacillati</taxon>
        <taxon>Actinomycetota</taxon>
        <taxon>Actinomycetes</taxon>
        <taxon>Jiangellales</taxon>
        <taxon>Jiangellaceae</taxon>
        <taxon>Phytoactinopolyspora</taxon>
    </lineage>
</organism>
<dbReference type="Gene3D" id="1.10.1740.10">
    <property type="match status" value="1"/>
</dbReference>
<comment type="similarity">
    <text evidence="1">Belongs to the sigma-70 factor family. ECF subfamily.</text>
</comment>
<accession>A0A7K3M0W0</accession>
<dbReference type="InterPro" id="IPR013249">
    <property type="entry name" value="RNA_pol_sigma70_r4_t2"/>
</dbReference>
<dbReference type="AlphaFoldDB" id="A0A7K3M0W0"/>
<sequence length="195" mass="21449">MKRKRSVADAGGRVAPAPETRSDDELLRAAGAGDRQAFEEYYARNAPWLLIRLRRRCGDAELAADVLQETFLAVWRAAASYQGTQQAGGWLWSIATRRMIDAHRRRTARGEQVSGDVPDDRATARSAEDEVLASTLDAHLAGALHRLAPELRAVLQATVLDGLSVRETAVLLDIPEGTVKTRARRARLQLKEALT</sequence>
<dbReference type="GO" id="GO:0016987">
    <property type="term" value="F:sigma factor activity"/>
    <property type="evidence" value="ECO:0007669"/>
    <property type="project" value="UniProtKB-KW"/>
</dbReference>
<dbReference type="Pfam" id="PF04542">
    <property type="entry name" value="Sigma70_r2"/>
    <property type="match status" value="1"/>
</dbReference>
<gene>
    <name evidence="8" type="ORF">F7O44_07560</name>
</gene>
<dbReference type="InterPro" id="IPR014284">
    <property type="entry name" value="RNA_pol_sigma-70_dom"/>
</dbReference>
<comment type="caution">
    <text evidence="8">The sequence shown here is derived from an EMBL/GenBank/DDBJ whole genome shotgun (WGS) entry which is preliminary data.</text>
</comment>
<dbReference type="GO" id="GO:0003677">
    <property type="term" value="F:DNA binding"/>
    <property type="evidence" value="ECO:0007669"/>
    <property type="project" value="InterPro"/>
</dbReference>
<dbReference type="CDD" id="cd06171">
    <property type="entry name" value="Sigma70_r4"/>
    <property type="match status" value="1"/>
</dbReference>